<sequence>MDVLLKKKVDLMVENYYELKKAFKWEYTLVHHFGAMVNAMGEKAVDKDKIEEIKKYIKAETKWSSYFRGVNSYIIANLLCSEEDYMRTFQNILEVYEYMERIGFKNSNYLPLAAYTLVKEVPRDQWNYRIKRMKEFYESMKKNHFWLTSHDDYVFAAVLATTDLEVAKTSEKIEDCYGTLNKKGFYKGNDLQTLSHILALGEEGIEEKCSKAIKLNAALLDKECKLKYTGLATLGVLTLITTDIDKMVYEIKEVYDYLYEKDGYGFWSLDKSMRTVLAANLVADFYVNGIKNGILKVTLGNSINAIIIAQQQATIAAVCAASAAAASSSSS</sequence>
<keyword evidence="2" id="KW-1185">Reference proteome</keyword>
<dbReference type="InterPro" id="IPR025062">
    <property type="entry name" value="DUF4003"/>
</dbReference>
<evidence type="ECO:0000313" key="1">
    <source>
        <dbReference type="EMBL" id="MBU5593199.1"/>
    </source>
</evidence>
<accession>A0ABS6F5R1</accession>
<dbReference type="EMBL" id="JAHLQL010000007">
    <property type="protein sequence ID" value="MBU5593199.1"/>
    <property type="molecule type" value="Genomic_DNA"/>
</dbReference>
<proteinExistence type="predicted"/>
<gene>
    <name evidence="1" type="ORF">KQI89_15730</name>
</gene>
<organism evidence="1 2">
    <name type="scientific">Clostridium simiarum</name>
    <dbReference type="NCBI Taxonomy" id="2841506"/>
    <lineage>
        <taxon>Bacteria</taxon>
        <taxon>Bacillati</taxon>
        <taxon>Bacillota</taxon>
        <taxon>Clostridia</taxon>
        <taxon>Eubacteriales</taxon>
        <taxon>Clostridiaceae</taxon>
        <taxon>Clostridium</taxon>
    </lineage>
</organism>
<name>A0ABS6F5R1_9CLOT</name>
<reference evidence="1 2" key="1">
    <citation type="submission" date="2021-06" db="EMBL/GenBank/DDBJ databases">
        <authorList>
            <person name="Sun Q."/>
            <person name="Li D."/>
        </authorList>
    </citation>
    <scope>NUCLEOTIDE SEQUENCE [LARGE SCALE GENOMIC DNA]</scope>
    <source>
        <strain evidence="1 2">MSJ-4</strain>
    </source>
</reference>
<dbReference type="Pfam" id="PF13170">
    <property type="entry name" value="DUF4003"/>
    <property type="match status" value="1"/>
</dbReference>
<comment type="caution">
    <text evidence="1">The sequence shown here is derived from an EMBL/GenBank/DDBJ whole genome shotgun (WGS) entry which is preliminary data.</text>
</comment>
<protein>
    <submittedName>
        <fullName evidence="1">DUF4003 domain-containing protein</fullName>
    </submittedName>
</protein>
<dbReference type="RefSeq" id="WP_216457879.1">
    <property type="nucleotide sequence ID" value="NZ_JAHLQL010000007.1"/>
</dbReference>
<dbReference type="Proteomes" id="UP000736583">
    <property type="component" value="Unassembled WGS sequence"/>
</dbReference>
<evidence type="ECO:0000313" key="2">
    <source>
        <dbReference type="Proteomes" id="UP000736583"/>
    </source>
</evidence>